<dbReference type="EMBL" id="JAACNH010000007">
    <property type="protein sequence ID" value="KAG8438243.1"/>
    <property type="molecule type" value="Genomic_DNA"/>
</dbReference>
<organism evidence="1 2">
    <name type="scientific">Hymenochirus boettgeri</name>
    <name type="common">Congo dwarf clawed frog</name>
    <dbReference type="NCBI Taxonomy" id="247094"/>
    <lineage>
        <taxon>Eukaryota</taxon>
        <taxon>Metazoa</taxon>
        <taxon>Chordata</taxon>
        <taxon>Craniata</taxon>
        <taxon>Vertebrata</taxon>
        <taxon>Euteleostomi</taxon>
        <taxon>Amphibia</taxon>
        <taxon>Batrachia</taxon>
        <taxon>Anura</taxon>
        <taxon>Pipoidea</taxon>
        <taxon>Pipidae</taxon>
        <taxon>Pipinae</taxon>
        <taxon>Hymenochirus</taxon>
    </lineage>
</organism>
<sequence length="83" mass="9591">MQQSFGFEEFVASIYSYISIHGESAHTLLDVPPNVSTTLQELPGQIFCERDNRQREHCRVKPPLWSTCWITKCMAIYKEADPN</sequence>
<evidence type="ECO:0000313" key="1">
    <source>
        <dbReference type="EMBL" id="KAG8438243.1"/>
    </source>
</evidence>
<protein>
    <submittedName>
        <fullName evidence="1">Uncharacterized protein</fullName>
    </submittedName>
</protein>
<reference evidence="1" key="1">
    <citation type="thesis" date="2020" institute="ProQuest LLC" country="789 East Eisenhower Parkway, Ann Arbor, MI, USA">
        <title>Comparative Genomics and Chromosome Evolution.</title>
        <authorList>
            <person name="Mudd A.B."/>
        </authorList>
    </citation>
    <scope>NUCLEOTIDE SEQUENCE</scope>
    <source>
        <strain evidence="1">Female2</strain>
        <tissue evidence="1">Blood</tissue>
    </source>
</reference>
<dbReference type="Proteomes" id="UP000812440">
    <property type="component" value="Chromosome 4"/>
</dbReference>
<dbReference type="AlphaFoldDB" id="A0A8T2J352"/>
<accession>A0A8T2J352</accession>
<evidence type="ECO:0000313" key="2">
    <source>
        <dbReference type="Proteomes" id="UP000812440"/>
    </source>
</evidence>
<proteinExistence type="predicted"/>
<comment type="caution">
    <text evidence="1">The sequence shown here is derived from an EMBL/GenBank/DDBJ whole genome shotgun (WGS) entry which is preliminary data.</text>
</comment>
<name>A0A8T2J352_9PIPI</name>
<gene>
    <name evidence="1" type="ORF">GDO86_008802</name>
</gene>
<keyword evidence="2" id="KW-1185">Reference proteome</keyword>